<dbReference type="AlphaFoldDB" id="A0A9Q1F3D3"/>
<keyword evidence="2" id="KW-1185">Reference proteome</keyword>
<reference evidence="1" key="1">
    <citation type="journal article" date="2023" name="Science">
        <title>Genome structures resolve the early diversification of teleost fishes.</title>
        <authorList>
            <person name="Parey E."/>
            <person name="Louis A."/>
            <person name="Montfort J."/>
            <person name="Bouchez O."/>
            <person name="Roques C."/>
            <person name="Iampietro C."/>
            <person name="Lluch J."/>
            <person name="Castinel A."/>
            <person name="Donnadieu C."/>
            <person name="Desvignes T."/>
            <person name="Floi Bucao C."/>
            <person name="Jouanno E."/>
            <person name="Wen M."/>
            <person name="Mejri S."/>
            <person name="Dirks R."/>
            <person name="Jansen H."/>
            <person name="Henkel C."/>
            <person name="Chen W.J."/>
            <person name="Zahm M."/>
            <person name="Cabau C."/>
            <person name="Klopp C."/>
            <person name="Thompson A.W."/>
            <person name="Robinson-Rechavi M."/>
            <person name="Braasch I."/>
            <person name="Lecointre G."/>
            <person name="Bobe J."/>
            <person name="Postlethwait J.H."/>
            <person name="Berthelot C."/>
            <person name="Roest Crollius H."/>
            <person name="Guiguen Y."/>
        </authorList>
    </citation>
    <scope>NUCLEOTIDE SEQUENCE</scope>
    <source>
        <strain evidence="1">WJC10195</strain>
    </source>
</reference>
<accession>A0A9Q1F3D3</accession>
<organism evidence="1 2">
    <name type="scientific">Synaphobranchus kaupii</name>
    <name type="common">Kaup's arrowtooth eel</name>
    <dbReference type="NCBI Taxonomy" id="118154"/>
    <lineage>
        <taxon>Eukaryota</taxon>
        <taxon>Metazoa</taxon>
        <taxon>Chordata</taxon>
        <taxon>Craniata</taxon>
        <taxon>Vertebrata</taxon>
        <taxon>Euteleostomi</taxon>
        <taxon>Actinopterygii</taxon>
        <taxon>Neopterygii</taxon>
        <taxon>Teleostei</taxon>
        <taxon>Anguilliformes</taxon>
        <taxon>Synaphobranchidae</taxon>
        <taxon>Synaphobranchus</taxon>
    </lineage>
</organism>
<protein>
    <submittedName>
        <fullName evidence="1">Uncharacterized protein</fullName>
    </submittedName>
</protein>
<dbReference type="Proteomes" id="UP001152622">
    <property type="component" value="Chromosome 9"/>
</dbReference>
<comment type="caution">
    <text evidence="1">The sequence shown here is derived from an EMBL/GenBank/DDBJ whole genome shotgun (WGS) entry which is preliminary data.</text>
</comment>
<evidence type="ECO:0000313" key="2">
    <source>
        <dbReference type="Proteomes" id="UP001152622"/>
    </source>
</evidence>
<proteinExistence type="predicted"/>
<dbReference type="EMBL" id="JAINUF010000009">
    <property type="protein sequence ID" value="KAJ8350042.1"/>
    <property type="molecule type" value="Genomic_DNA"/>
</dbReference>
<gene>
    <name evidence="1" type="ORF">SKAU_G00251720</name>
</gene>
<name>A0A9Q1F3D3_SYNKA</name>
<evidence type="ECO:0000313" key="1">
    <source>
        <dbReference type="EMBL" id="KAJ8350042.1"/>
    </source>
</evidence>
<sequence>MSVLRASGQGGKISSGVEQFSVAFRPRREPFVALQTPPAKQPLIYGLSDRRLSRQLKVAHCSGSPSLPCLSVPGFAVPAELILPCFQYASVLLAYVAVEGLLPVNVAVTV</sequence>